<reference evidence="1" key="1">
    <citation type="submission" date="2014-09" db="EMBL/GenBank/DDBJ databases">
        <authorList>
            <person name="Magalhaes I.L.F."/>
            <person name="Oliveira U."/>
            <person name="Santos F.R."/>
            <person name="Vidigal T.H.D.A."/>
            <person name="Brescovit A.D."/>
            <person name="Santos A.J."/>
        </authorList>
    </citation>
    <scope>NUCLEOTIDE SEQUENCE</scope>
    <source>
        <tissue evidence="1">Shoot tissue taken approximately 20 cm above the soil surface</tissue>
    </source>
</reference>
<name>A0A0A9ANU1_ARUDO</name>
<protein>
    <submittedName>
        <fullName evidence="1">Uncharacterized protein</fullName>
    </submittedName>
</protein>
<proteinExistence type="predicted"/>
<reference evidence="1" key="2">
    <citation type="journal article" date="2015" name="Data Brief">
        <title>Shoot transcriptome of the giant reed, Arundo donax.</title>
        <authorList>
            <person name="Barrero R.A."/>
            <person name="Guerrero F.D."/>
            <person name="Moolhuijzen P."/>
            <person name="Goolsby J.A."/>
            <person name="Tidwell J."/>
            <person name="Bellgard S.E."/>
            <person name="Bellgard M.I."/>
        </authorList>
    </citation>
    <scope>NUCLEOTIDE SEQUENCE</scope>
    <source>
        <tissue evidence="1">Shoot tissue taken approximately 20 cm above the soil surface</tissue>
    </source>
</reference>
<dbReference type="EMBL" id="GBRH01246367">
    <property type="protein sequence ID" value="JAD51528.1"/>
    <property type="molecule type" value="Transcribed_RNA"/>
</dbReference>
<accession>A0A0A9ANU1</accession>
<dbReference type="AlphaFoldDB" id="A0A0A9ANU1"/>
<evidence type="ECO:0000313" key="1">
    <source>
        <dbReference type="EMBL" id="JAD51528.1"/>
    </source>
</evidence>
<organism evidence="1">
    <name type="scientific">Arundo donax</name>
    <name type="common">Giant reed</name>
    <name type="synonym">Donax arundinaceus</name>
    <dbReference type="NCBI Taxonomy" id="35708"/>
    <lineage>
        <taxon>Eukaryota</taxon>
        <taxon>Viridiplantae</taxon>
        <taxon>Streptophyta</taxon>
        <taxon>Embryophyta</taxon>
        <taxon>Tracheophyta</taxon>
        <taxon>Spermatophyta</taxon>
        <taxon>Magnoliopsida</taxon>
        <taxon>Liliopsida</taxon>
        <taxon>Poales</taxon>
        <taxon>Poaceae</taxon>
        <taxon>PACMAD clade</taxon>
        <taxon>Arundinoideae</taxon>
        <taxon>Arundineae</taxon>
        <taxon>Arundo</taxon>
    </lineage>
</organism>
<sequence length="54" mass="6132">MKSMRSNIGTPATYKYSGANYKRSHFVNCLERIVELTSKKLDVDTNSPVLIKPE</sequence>